<sequence length="279" mass="31052">MSDTEGRVFNIQKFSIHDGPGIRTVVFLKGCPLACSWCANPNSRKLRPLMIRDANDPNVFVEDSREYRVEEVVRICLQDQPFYEESGGGVTLSGGEPLVQHRFATALLRQLRDEGVHTAIETTGYVSNAIFTKALKHCDLVIMDVKHHDKDRHKRWTGVVNDLPLSNLALAIEAGVPVWARIPVIPGVNDAVAEAPDFAAHLLRHGITSVQLLPFHQYGERKYELLDWDYDFAGVKNLHEEDVEPFRQALIAEGVEASFDPPEAATTAVRRSAAGPQAH</sequence>
<evidence type="ECO:0000256" key="1">
    <source>
        <dbReference type="ARBA" id="ARBA00001966"/>
    </source>
</evidence>
<evidence type="ECO:0000256" key="3">
    <source>
        <dbReference type="ARBA" id="ARBA00022485"/>
    </source>
</evidence>
<dbReference type="PROSITE" id="PS51918">
    <property type="entry name" value="RADICAL_SAM"/>
    <property type="match status" value="1"/>
</dbReference>
<dbReference type="InterPro" id="IPR013785">
    <property type="entry name" value="Aldolase_TIM"/>
</dbReference>
<evidence type="ECO:0000256" key="4">
    <source>
        <dbReference type="ARBA" id="ARBA00022691"/>
    </source>
</evidence>
<dbReference type="InterPro" id="IPR058240">
    <property type="entry name" value="rSAM_sf"/>
</dbReference>
<keyword evidence="7" id="KW-0408">Iron</keyword>
<feature type="domain" description="Radical SAM core" evidence="9">
    <location>
        <begin position="17"/>
        <end position="252"/>
    </location>
</feature>
<dbReference type="PANTHER" id="PTHR30352">
    <property type="entry name" value="PYRUVATE FORMATE-LYASE-ACTIVATING ENZYME"/>
    <property type="match status" value="1"/>
</dbReference>
<name>A0A3P1WSQ2_9ACTN</name>
<dbReference type="NCBIfam" id="TIGR02494">
    <property type="entry name" value="PFLE_PFLC"/>
    <property type="match status" value="1"/>
</dbReference>
<gene>
    <name evidence="10" type="ORF">EII35_10445</name>
</gene>
<comment type="cofactor">
    <cofactor evidence="1">
        <name>[4Fe-4S] cluster</name>
        <dbReference type="ChEBI" id="CHEBI:49883"/>
    </cofactor>
</comment>
<dbReference type="PROSITE" id="PS01087">
    <property type="entry name" value="RADICAL_ACTIVATING"/>
    <property type="match status" value="1"/>
</dbReference>
<dbReference type="GO" id="GO:0046872">
    <property type="term" value="F:metal ion binding"/>
    <property type="evidence" value="ECO:0007669"/>
    <property type="project" value="UniProtKB-KW"/>
</dbReference>
<keyword evidence="3" id="KW-0004">4Fe-4S</keyword>
<evidence type="ECO:0000313" key="11">
    <source>
        <dbReference type="Proteomes" id="UP000280935"/>
    </source>
</evidence>
<reference evidence="10 11" key="1">
    <citation type="submission" date="2018-11" db="EMBL/GenBank/DDBJ databases">
        <title>Genomes From Bacteria Associated with the Canine Oral Cavity: a Test Case for Automated Genome-Based Taxonomic Assignment.</title>
        <authorList>
            <person name="Coil D.A."/>
            <person name="Jospin G."/>
            <person name="Darling A.E."/>
            <person name="Wallis C."/>
            <person name="Davis I.J."/>
            <person name="Harris S."/>
            <person name="Eisen J.A."/>
            <person name="Holcombe L.J."/>
            <person name="O'Flynn C."/>
        </authorList>
    </citation>
    <scope>NUCLEOTIDE SEQUENCE [LARGE SCALE GENOMIC DNA]</scope>
    <source>
        <strain evidence="10 11">OH2822_COT-296</strain>
    </source>
</reference>
<proteinExistence type="inferred from homology"/>
<keyword evidence="8" id="KW-0411">Iron-sulfur</keyword>
<dbReference type="SUPFAM" id="SSF102114">
    <property type="entry name" value="Radical SAM enzymes"/>
    <property type="match status" value="1"/>
</dbReference>
<comment type="similarity">
    <text evidence="2">Belongs to the organic radical-activating enzymes family.</text>
</comment>
<protein>
    <submittedName>
        <fullName evidence="10">Glycyl-radical enzyme activating protein</fullName>
    </submittedName>
</protein>
<dbReference type="EMBL" id="RQYT01000026">
    <property type="protein sequence ID" value="RRD48918.1"/>
    <property type="molecule type" value="Genomic_DNA"/>
</dbReference>
<evidence type="ECO:0000256" key="5">
    <source>
        <dbReference type="ARBA" id="ARBA00022723"/>
    </source>
</evidence>
<evidence type="ECO:0000256" key="8">
    <source>
        <dbReference type="ARBA" id="ARBA00023014"/>
    </source>
</evidence>
<dbReference type="RefSeq" id="WP_125228413.1">
    <property type="nucleotide sequence ID" value="NZ_RQYT01000026.1"/>
</dbReference>
<dbReference type="GO" id="GO:0051539">
    <property type="term" value="F:4 iron, 4 sulfur cluster binding"/>
    <property type="evidence" value="ECO:0007669"/>
    <property type="project" value="UniProtKB-KW"/>
</dbReference>
<dbReference type="InterPro" id="IPR007197">
    <property type="entry name" value="rSAM"/>
</dbReference>
<comment type="caution">
    <text evidence="10">The sequence shown here is derived from an EMBL/GenBank/DDBJ whole genome shotgun (WGS) entry which is preliminary data.</text>
</comment>
<dbReference type="Proteomes" id="UP000280935">
    <property type="component" value="Unassembled WGS sequence"/>
</dbReference>
<dbReference type="PIRSF" id="PIRSF000371">
    <property type="entry name" value="PFL_act_enz"/>
    <property type="match status" value="1"/>
</dbReference>
<dbReference type="Gene3D" id="3.20.20.70">
    <property type="entry name" value="Aldolase class I"/>
    <property type="match status" value="1"/>
</dbReference>
<dbReference type="InterPro" id="IPR001989">
    <property type="entry name" value="Radical_activat_CS"/>
</dbReference>
<dbReference type="GO" id="GO:0016491">
    <property type="term" value="F:oxidoreductase activity"/>
    <property type="evidence" value="ECO:0007669"/>
    <property type="project" value="UniProtKB-KW"/>
</dbReference>
<dbReference type="InterPro" id="IPR012839">
    <property type="entry name" value="Organic_radical_activase"/>
</dbReference>
<dbReference type="PANTHER" id="PTHR30352:SF4">
    <property type="entry name" value="PYRUVATE FORMATE-LYASE 2-ACTIVATING ENZYME"/>
    <property type="match status" value="1"/>
</dbReference>
<dbReference type="SFLD" id="SFLDS00029">
    <property type="entry name" value="Radical_SAM"/>
    <property type="match status" value="1"/>
</dbReference>
<evidence type="ECO:0000313" key="10">
    <source>
        <dbReference type="EMBL" id="RRD48918.1"/>
    </source>
</evidence>
<keyword evidence="4" id="KW-0949">S-adenosyl-L-methionine</keyword>
<evidence type="ECO:0000256" key="7">
    <source>
        <dbReference type="ARBA" id="ARBA00023004"/>
    </source>
</evidence>
<evidence type="ECO:0000256" key="6">
    <source>
        <dbReference type="ARBA" id="ARBA00023002"/>
    </source>
</evidence>
<dbReference type="Pfam" id="PF04055">
    <property type="entry name" value="Radical_SAM"/>
    <property type="match status" value="1"/>
</dbReference>
<evidence type="ECO:0000259" key="9">
    <source>
        <dbReference type="PROSITE" id="PS51918"/>
    </source>
</evidence>
<evidence type="ECO:0000256" key="2">
    <source>
        <dbReference type="ARBA" id="ARBA00009777"/>
    </source>
</evidence>
<dbReference type="AlphaFoldDB" id="A0A3P1WSQ2"/>
<dbReference type="InterPro" id="IPR034457">
    <property type="entry name" value="Organic_radical-activating"/>
</dbReference>
<accession>A0A3P1WSQ2</accession>
<dbReference type="SFLD" id="SFLDG01066">
    <property type="entry name" value="organic_radical-activating_enz"/>
    <property type="match status" value="1"/>
</dbReference>
<dbReference type="OrthoDB" id="9782387at2"/>
<keyword evidence="5" id="KW-0479">Metal-binding</keyword>
<dbReference type="CDD" id="cd01335">
    <property type="entry name" value="Radical_SAM"/>
    <property type="match status" value="1"/>
</dbReference>
<keyword evidence="6" id="KW-0560">Oxidoreductase</keyword>
<organism evidence="10 11">
    <name type="scientific">Arachnia propionica</name>
    <dbReference type="NCBI Taxonomy" id="1750"/>
    <lineage>
        <taxon>Bacteria</taxon>
        <taxon>Bacillati</taxon>
        <taxon>Actinomycetota</taxon>
        <taxon>Actinomycetes</taxon>
        <taxon>Propionibacteriales</taxon>
        <taxon>Propionibacteriaceae</taxon>
        <taxon>Arachnia</taxon>
    </lineage>
</organism>